<evidence type="ECO:0000256" key="9">
    <source>
        <dbReference type="ARBA" id="ARBA00022989"/>
    </source>
</evidence>
<dbReference type="InterPro" id="IPR027397">
    <property type="entry name" value="Catenin-bd_sf"/>
</dbReference>
<feature type="domain" description="Cadherin" evidence="16">
    <location>
        <begin position="43"/>
        <end position="151"/>
    </location>
</feature>
<dbReference type="Gene3D" id="4.10.900.10">
    <property type="entry name" value="TCF3-CBD (Catenin binding domain)"/>
    <property type="match status" value="1"/>
</dbReference>
<dbReference type="GO" id="GO:0016339">
    <property type="term" value="P:calcium-dependent cell-cell adhesion via plasma membrane cell adhesion molecules"/>
    <property type="evidence" value="ECO:0007669"/>
    <property type="project" value="TreeGrafter"/>
</dbReference>
<keyword evidence="9 15" id="KW-1133">Transmembrane helix</keyword>
<dbReference type="GO" id="GO:0034332">
    <property type="term" value="P:adherens junction organization"/>
    <property type="evidence" value="ECO:0007669"/>
    <property type="project" value="TreeGrafter"/>
</dbReference>
<dbReference type="PANTHER" id="PTHR24027">
    <property type="entry name" value="CADHERIN-23"/>
    <property type="match status" value="1"/>
</dbReference>
<dbReference type="GO" id="GO:0008013">
    <property type="term" value="F:beta-catenin binding"/>
    <property type="evidence" value="ECO:0007669"/>
    <property type="project" value="TreeGrafter"/>
</dbReference>
<dbReference type="Pfam" id="PF00028">
    <property type="entry name" value="Cadherin"/>
    <property type="match status" value="4"/>
</dbReference>
<feature type="transmembrane region" description="Helical" evidence="15">
    <location>
        <begin position="495"/>
        <end position="516"/>
    </location>
</feature>
<dbReference type="SMART" id="SM00112">
    <property type="entry name" value="CA"/>
    <property type="match status" value="4"/>
</dbReference>
<dbReference type="FunFam" id="2.60.40.60:FF:000017">
    <property type="entry name" value="Cadherin 24"/>
    <property type="match status" value="1"/>
</dbReference>
<evidence type="ECO:0000256" key="14">
    <source>
        <dbReference type="RuleBase" id="RU004357"/>
    </source>
</evidence>
<dbReference type="FunFam" id="2.60.40.60:FF:000008">
    <property type="entry name" value="Cadherin 24"/>
    <property type="match status" value="1"/>
</dbReference>
<comment type="function">
    <text evidence="14">Cadherins are calcium-dependent cell adhesion proteins.</text>
</comment>
<keyword evidence="11" id="KW-0325">Glycoprotein</keyword>
<feature type="domain" description="Cadherin" evidence="16">
    <location>
        <begin position="2"/>
        <end position="42"/>
    </location>
</feature>
<organism evidence="17 18">
    <name type="scientific">Astatotilapia calliptera</name>
    <name type="common">Eastern happy</name>
    <name type="synonym">Chromis callipterus</name>
    <dbReference type="NCBI Taxonomy" id="8154"/>
    <lineage>
        <taxon>Eukaryota</taxon>
        <taxon>Metazoa</taxon>
        <taxon>Chordata</taxon>
        <taxon>Craniata</taxon>
        <taxon>Vertebrata</taxon>
        <taxon>Euteleostomi</taxon>
        <taxon>Actinopterygii</taxon>
        <taxon>Neopterygii</taxon>
        <taxon>Teleostei</taxon>
        <taxon>Neoteleostei</taxon>
        <taxon>Acanthomorphata</taxon>
        <taxon>Ovalentaria</taxon>
        <taxon>Cichlomorphae</taxon>
        <taxon>Cichliformes</taxon>
        <taxon>Cichlidae</taxon>
        <taxon>African cichlids</taxon>
        <taxon>Pseudocrenilabrinae</taxon>
        <taxon>Haplochromini</taxon>
        <taxon>Astatotilapia</taxon>
    </lineage>
</organism>
<dbReference type="GO" id="GO:0016342">
    <property type="term" value="C:catenin complex"/>
    <property type="evidence" value="ECO:0007669"/>
    <property type="project" value="TreeGrafter"/>
</dbReference>
<dbReference type="InterPro" id="IPR039808">
    <property type="entry name" value="Cadherin"/>
</dbReference>
<dbReference type="PRINTS" id="PR00205">
    <property type="entry name" value="CADHERIN"/>
</dbReference>
<dbReference type="InterPro" id="IPR020894">
    <property type="entry name" value="Cadherin_CS"/>
</dbReference>
<evidence type="ECO:0000256" key="13">
    <source>
        <dbReference type="RuleBase" id="RU003318"/>
    </source>
</evidence>
<dbReference type="InterPro" id="IPR015919">
    <property type="entry name" value="Cadherin-like_sf"/>
</dbReference>
<evidence type="ECO:0000259" key="16">
    <source>
        <dbReference type="PROSITE" id="PS50268"/>
    </source>
</evidence>
<dbReference type="InterPro" id="IPR002126">
    <property type="entry name" value="Cadherin-like_dom"/>
</dbReference>
<dbReference type="CDD" id="cd11304">
    <property type="entry name" value="Cadherin_repeat"/>
    <property type="match status" value="4"/>
</dbReference>
<dbReference type="Proteomes" id="UP000265100">
    <property type="component" value="Chromosome 9"/>
</dbReference>
<feature type="domain" description="Cadherin" evidence="16">
    <location>
        <begin position="264"/>
        <end position="368"/>
    </location>
</feature>
<evidence type="ECO:0000256" key="15">
    <source>
        <dbReference type="SAM" id="Phobius"/>
    </source>
</evidence>
<dbReference type="FunFam" id="2.60.40.60:FF:000012">
    <property type="entry name" value="Cadherin 24"/>
    <property type="match status" value="1"/>
</dbReference>
<gene>
    <name evidence="17" type="primary">CDH6</name>
</gene>
<name>A0AAX7U7A0_ASTCA</name>
<evidence type="ECO:0000256" key="1">
    <source>
        <dbReference type="ARBA" id="ARBA00004251"/>
    </source>
</evidence>
<evidence type="ECO:0000256" key="4">
    <source>
        <dbReference type="ARBA" id="ARBA00022723"/>
    </source>
</evidence>
<dbReference type="PROSITE" id="PS00232">
    <property type="entry name" value="CADHERIN_1"/>
    <property type="match status" value="3"/>
</dbReference>
<evidence type="ECO:0000256" key="7">
    <source>
        <dbReference type="ARBA" id="ARBA00022837"/>
    </source>
</evidence>
<proteinExistence type="predicted"/>
<dbReference type="AlphaFoldDB" id="A0AAX7U7A0"/>
<dbReference type="GO" id="GO:0005509">
    <property type="term" value="F:calcium ion binding"/>
    <property type="evidence" value="ECO:0007669"/>
    <property type="project" value="UniProtKB-UniRule"/>
</dbReference>
<accession>A0AAX7U7A0</accession>
<dbReference type="PROSITE" id="PS50268">
    <property type="entry name" value="CADHERIN_2"/>
    <property type="match status" value="5"/>
</dbReference>
<keyword evidence="7 12" id="KW-0106">Calcium</keyword>
<dbReference type="InterPro" id="IPR000233">
    <property type="entry name" value="Cadherin_Y-type_LIR"/>
</dbReference>
<evidence type="ECO:0000256" key="6">
    <source>
        <dbReference type="ARBA" id="ARBA00022737"/>
    </source>
</evidence>
<dbReference type="Gene3D" id="2.60.40.60">
    <property type="entry name" value="Cadherins"/>
    <property type="match status" value="4"/>
</dbReference>
<dbReference type="GO" id="GO:0007043">
    <property type="term" value="P:cell-cell junction assembly"/>
    <property type="evidence" value="ECO:0007669"/>
    <property type="project" value="TreeGrafter"/>
</dbReference>
<dbReference type="GO" id="GO:0016477">
    <property type="term" value="P:cell migration"/>
    <property type="evidence" value="ECO:0007669"/>
    <property type="project" value="TreeGrafter"/>
</dbReference>
<keyword evidence="18" id="KW-1185">Reference proteome</keyword>
<evidence type="ECO:0000256" key="5">
    <source>
        <dbReference type="ARBA" id="ARBA00022729"/>
    </source>
</evidence>
<dbReference type="SUPFAM" id="SSF49313">
    <property type="entry name" value="Cadherin-like"/>
    <property type="match status" value="4"/>
</dbReference>
<evidence type="ECO:0000256" key="8">
    <source>
        <dbReference type="ARBA" id="ARBA00022889"/>
    </source>
</evidence>
<dbReference type="GO" id="GO:0045296">
    <property type="term" value="F:cadherin binding"/>
    <property type="evidence" value="ECO:0007669"/>
    <property type="project" value="TreeGrafter"/>
</dbReference>
<evidence type="ECO:0000256" key="3">
    <source>
        <dbReference type="ARBA" id="ARBA00022692"/>
    </source>
</evidence>
<evidence type="ECO:0000256" key="10">
    <source>
        <dbReference type="ARBA" id="ARBA00023136"/>
    </source>
</evidence>
<dbReference type="GO" id="GO:0002009">
    <property type="term" value="P:morphogenesis of an epithelium"/>
    <property type="evidence" value="ECO:0007669"/>
    <property type="project" value="UniProtKB-ARBA"/>
</dbReference>
<evidence type="ECO:0000313" key="17">
    <source>
        <dbReference type="Ensembl" id="ENSACLP00000064662.1"/>
    </source>
</evidence>
<reference evidence="18" key="2">
    <citation type="submission" date="2023-03" db="EMBL/GenBank/DDBJ databases">
        <authorList>
            <consortium name="Wellcome Sanger Institute Data Sharing"/>
        </authorList>
    </citation>
    <scope>NUCLEOTIDE SEQUENCE [LARGE SCALE GENOMIC DNA]</scope>
</reference>
<dbReference type="GeneTree" id="ENSGT00940000154673"/>
<reference evidence="17 18" key="1">
    <citation type="submission" date="2018-05" db="EMBL/GenBank/DDBJ databases">
        <authorList>
            <person name="Datahose"/>
        </authorList>
    </citation>
    <scope>NUCLEOTIDE SEQUENCE</scope>
</reference>
<evidence type="ECO:0000256" key="12">
    <source>
        <dbReference type="PROSITE-ProRule" id="PRU00043"/>
    </source>
</evidence>
<dbReference type="GO" id="GO:0000902">
    <property type="term" value="P:cell morphogenesis"/>
    <property type="evidence" value="ECO:0007669"/>
    <property type="project" value="TreeGrafter"/>
</dbReference>
<sequence length="674" mass="74800">MEEKAFYILHAKAVNRFTNEALEGESEFIIKIHDINDNEPRFTKDPYMARVPEMSDIGTSVIQVTATDADDATYGNSAKVVYSILEGQPYFSVDPETGLIKTALPGMDREVKENYQVVIQAKDMAGQMGGLSGTTTVSITLSDVNDNPPRFTKSEYSPSGGLVGSAVGVIRAMDADIGQNAEMDYRIIGSDGPGMFEITTNRSTQEGVILLRKPLDYERKRQYSLRVQVENVHINPRFYSKGPFRDEATIKIIVEDVDEPPVFERASYVVEVKEDAPKNTAIGSVSASDPDDKNSLVRYTIDRRTDMDRVFNIHAGNGSVFILRELDREENAWHNITVIATEFTNPRQISRVPVYVRVLDVNDNAPTFATNYETFVCENAKANQVIQTVGATDPDAPLGGHRFFFNLAQEAAGKANFSVHDNKNNTASILTRRNSYSTLQKSVHHVPVVISDGEFPMQSSTNTLTIRVCTCDRKGNMKACNAEALTARAGLSTGALVAILLCVIILLMIVVLFAALRRQRKKEPLIISKEDVRDNVVSYNDEGGGEEDTQAFDIGTLRNPEAIEESKQRRDIVPEAFYPPIRRPVLPPTRDNNGDVRDFINQRLQDNDSDPTAPPYDSLATYAYEGNGSVAESLSSLESVTTESDQDYNYLSEWGPRFKKLADLYGGDDSDRDS</sequence>
<dbReference type="FunFam" id="4.10.900.10:FF:000006">
    <property type="entry name" value="Cadherin-9 preproprotein"/>
    <property type="match status" value="1"/>
</dbReference>
<keyword evidence="6" id="KW-0677">Repeat</keyword>
<dbReference type="GO" id="GO:0099560">
    <property type="term" value="P:synaptic membrane adhesion"/>
    <property type="evidence" value="ECO:0007669"/>
    <property type="project" value="TreeGrafter"/>
</dbReference>
<feature type="domain" description="Cadherin" evidence="16">
    <location>
        <begin position="145"/>
        <end position="263"/>
    </location>
</feature>
<dbReference type="GO" id="GO:0007156">
    <property type="term" value="P:homophilic cell adhesion via plasma membrane adhesion molecules"/>
    <property type="evidence" value="ECO:0007669"/>
    <property type="project" value="InterPro"/>
</dbReference>
<protein>
    <recommendedName>
        <fullName evidence="16">Cadherin domain-containing protein</fullName>
    </recommendedName>
</protein>
<dbReference type="GO" id="GO:0005912">
    <property type="term" value="C:adherens junction"/>
    <property type="evidence" value="ECO:0007669"/>
    <property type="project" value="TreeGrafter"/>
</dbReference>
<evidence type="ECO:0000256" key="11">
    <source>
        <dbReference type="ARBA" id="ARBA00023180"/>
    </source>
</evidence>
<keyword evidence="2" id="KW-1003">Cell membrane</keyword>
<dbReference type="Pfam" id="PF01049">
    <property type="entry name" value="CADH_Y-type_LIR"/>
    <property type="match status" value="1"/>
</dbReference>
<dbReference type="PANTHER" id="PTHR24027:SF428">
    <property type="entry name" value="CADHERIN 6"/>
    <property type="match status" value="1"/>
</dbReference>
<evidence type="ECO:0000256" key="2">
    <source>
        <dbReference type="ARBA" id="ARBA00022475"/>
    </source>
</evidence>
<dbReference type="FunFam" id="2.60.40.60:FF:000014">
    <property type="entry name" value="Cadherin 8"/>
    <property type="match status" value="1"/>
</dbReference>
<dbReference type="Ensembl" id="ENSACLT00000077207.1">
    <property type="protein sequence ID" value="ENSACLP00000064662.1"/>
    <property type="gene ID" value="ENSACLG00000012143.2"/>
</dbReference>
<keyword evidence="5" id="KW-0732">Signal</keyword>
<keyword evidence="10 15" id="KW-0472">Membrane</keyword>
<reference evidence="17" key="4">
    <citation type="submission" date="2025-09" db="UniProtKB">
        <authorList>
            <consortium name="Ensembl"/>
        </authorList>
    </citation>
    <scope>IDENTIFICATION</scope>
</reference>
<dbReference type="GO" id="GO:0044331">
    <property type="term" value="P:cell-cell adhesion mediated by cadherin"/>
    <property type="evidence" value="ECO:0007669"/>
    <property type="project" value="TreeGrafter"/>
</dbReference>
<evidence type="ECO:0000313" key="18">
    <source>
        <dbReference type="Proteomes" id="UP000265100"/>
    </source>
</evidence>
<keyword evidence="4" id="KW-0479">Metal-binding</keyword>
<reference evidence="17" key="3">
    <citation type="submission" date="2025-08" db="UniProtKB">
        <authorList>
            <consortium name="Ensembl"/>
        </authorList>
    </citation>
    <scope>IDENTIFICATION</scope>
</reference>
<keyword evidence="3 13" id="KW-0812">Transmembrane</keyword>
<keyword evidence="8 13" id="KW-0130">Cell adhesion</keyword>
<feature type="domain" description="Cadherin" evidence="16">
    <location>
        <begin position="368"/>
        <end position="485"/>
    </location>
</feature>
<comment type="subcellular location">
    <subcellularLocation>
        <location evidence="1 13">Cell membrane</location>
        <topology evidence="1 13">Single-pass type I membrane protein</topology>
    </subcellularLocation>
</comment>